<keyword evidence="3" id="KW-1015">Disulfide bond</keyword>
<evidence type="ECO:0000256" key="3">
    <source>
        <dbReference type="ARBA" id="ARBA00023157"/>
    </source>
</evidence>
<organism evidence="6 7">
    <name type="scientific">Erinaceus europaeus</name>
    <name type="common">Western European hedgehog</name>
    <dbReference type="NCBI Taxonomy" id="9365"/>
    <lineage>
        <taxon>Eukaryota</taxon>
        <taxon>Metazoa</taxon>
        <taxon>Chordata</taxon>
        <taxon>Craniata</taxon>
        <taxon>Vertebrata</taxon>
        <taxon>Euteleostomi</taxon>
        <taxon>Mammalia</taxon>
        <taxon>Eutheria</taxon>
        <taxon>Laurasiatheria</taxon>
        <taxon>Eulipotyphla</taxon>
        <taxon>Erinaceidae</taxon>
        <taxon>Erinaceinae</taxon>
        <taxon>Erinaceus</taxon>
    </lineage>
</organism>
<dbReference type="InterPro" id="IPR001304">
    <property type="entry name" value="C-type_lectin-like"/>
</dbReference>
<dbReference type="SMART" id="SM00034">
    <property type="entry name" value="CLECT"/>
    <property type="match status" value="1"/>
</dbReference>
<dbReference type="Gene3D" id="3.10.100.10">
    <property type="entry name" value="Mannose-Binding Protein A, subunit A"/>
    <property type="match status" value="1"/>
</dbReference>
<dbReference type="PANTHER" id="PTHR47727:SF1">
    <property type="entry name" value="C-TYPE LECTIN DOMAIN FAMILY 9 MEMBER A"/>
    <property type="match status" value="1"/>
</dbReference>
<evidence type="ECO:0000259" key="5">
    <source>
        <dbReference type="PROSITE" id="PS50041"/>
    </source>
</evidence>
<sequence length="192" mass="22358">MQEEETYTSLQWDNLTQNIYQKHQSSTKYSGTWCLLIAVLCIVFIGSSAASIFLGFKSQTQNPCPENWTHNGKSCYFVFEQWKSWNTSKDQCLKEDANLLQIDSQEEMVFVTRSLRTIKHEFGYWVGLSQEGLSQPWVWQDGSSPPHDLLPKQRSQSGDLMCGYLSRNLLSSSNCTNWKYFICEKNMFSYFF</sequence>
<feature type="transmembrane region" description="Helical" evidence="4">
    <location>
        <begin position="33"/>
        <end position="56"/>
    </location>
</feature>
<proteinExistence type="predicted"/>
<keyword evidence="4" id="KW-1133">Transmembrane helix</keyword>
<keyword evidence="6" id="KW-1185">Reference proteome</keyword>
<dbReference type="SUPFAM" id="SSF56436">
    <property type="entry name" value="C-type lectin-like"/>
    <property type="match status" value="1"/>
</dbReference>
<dbReference type="PROSITE" id="PS50041">
    <property type="entry name" value="C_TYPE_LECTIN_2"/>
    <property type="match status" value="1"/>
</dbReference>
<evidence type="ECO:0000256" key="4">
    <source>
        <dbReference type="SAM" id="Phobius"/>
    </source>
</evidence>
<evidence type="ECO:0000313" key="6">
    <source>
        <dbReference type="Proteomes" id="UP001652624"/>
    </source>
</evidence>
<dbReference type="Pfam" id="PF00059">
    <property type="entry name" value="Lectin_C"/>
    <property type="match status" value="1"/>
</dbReference>
<feature type="domain" description="C-type lectin" evidence="5">
    <location>
        <begin position="71"/>
        <end position="184"/>
    </location>
</feature>
<keyword evidence="4" id="KW-0812">Transmembrane</keyword>
<dbReference type="CDD" id="cd03593">
    <property type="entry name" value="CLECT_NK_receptors_like"/>
    <property type="match status" value="1"/>
</dbReference>
<accession>A0ABM3XNG7</accession>
<dbReference type="InterPro" id="IPR018378">
    <property type="entry name" value="C-type_lectin_CS"/>
</dbReference>
<name>A0ABM3XNG7_ERIEU</name>
<dbReference type="Proteomes" id="UP001652624">
    <property type="component" value="Chromosome 7"/>
</dbReference>
<evidence type="ECO:0000256" key="2">
    <source>
        <dbReference type="ARBA" id="ARBA00022734"/>
    </source>
</evidence>
<reference evidence="7" key="1">
    <citation type="submission" date="2025-08" db="UniProtKB">
        <authorList>
            <consortium name="RefSeq"/>
        </authorList>
    </citation>
    <scope>IDENTIFICATION</scope>
</reference>
<protein>
    <submittedName>
        <fullName evidence="7">C-type lectin domain family 9 member A</fullName>
    </submittedName>
</protein>
<dbReference type="InterPro" id="IPR043315">
    <property type="entry name" value="CLEC9A"/>
</dbReference>
<evidence type="ECO:0000313" key="7">
    <source>
        <dbReference type="RefSeq" id="XP_060050362.1"/>
    </source>
</evidence>
<evidence type="ECO:0000256" key="1">
    <source>
        <dbReference type="ARBA" id="ARBA00004167"/>
    </source>
</evidence>
<dbReference type="InterPro" id="IPR016187">
    <property type="entry name" value="CTDL_fold"/>
</dbReference>
<dbReference type="InterPro" id="IPR016186">
    <property type="entry name" value="C-type_lectin-like/link_sf"/>
</dbReference>
<keyword evidence="4" id="KW-0472">Membrane</keyword>
<comment type="subcellular location">
    <subcellularLocation>
        <location evidence="1">Membrane</location>
        <topology evidence="1">Single-pass membrane protein</topology>
    </subcellularLocation>
</comment>
<keyword evidence="2" id="KW-0430">Lectin</keyword>
<dbReference type="PROSITE" id="PS00615">
    <property type="entry name" value="C_TYPE_LECTIN_1"/>
    <property type="match status" value="1"/>
</dbReference>
<dbReference type="InterPro" id="IPR033992">
    <property type="entry name" value="NKR-like_CTLD"/>
</dbReference>
<dbReference type="PANTHER" id="PTHR47727">
    <property type="entry name" value="C-TYPE LECTIN DOMAIN FAMILY 9 MEMBER A"/>
    <property type="match status" value="1"/>
</dbReference>
<gene>
    <name evidence="7" type="primary">CLEC9A</name>
</gene>
<dbReference type="RefSeq" id="XP_060050362.1">
    <property type="nucleotide sequence ID" value="XM_060194379.1"/>
</dbReference>
<dbReference type="GeneID" id="103107067"/>